<name>A0A3A1YKW2_9FLAO</name>
<comment type="caution">
    <text evidence="1">The sequence shown here is derived from an EMBL/GenBank/DDBJ whole genome shotgun (WGS) entry which is preliminary data.</text>
</comment>
<accession>A0A3A1YKW2</accession>
<evidence type="ECO:0000313" key="1">
    <source>
        <dbReference type="EMBL" id="RIY38221.1"/>
    </source>
</evidence>
<dbReference type="Proteomes" id="UP000265497">
    <property type="component" value="Unassembled WGS sequence"/>
</dbReference>
<dbReference type="AlphaFoldDB" id="A0A3A1YKW2"/>
<dbReference type="RefSeq" id="WP_119652056.1">
    <property type="nucleotide sequence ID" value="NZ_NSDI01000001.1"/>
</dbReference>
<protein>
    <submittedName>
        <fullName evidence="1">Uncharacterized protein</fullName>
    </submittedName>
</protein>
<gene>
    <name evidence="1" type="ORF">CKY20_01360</name>
</gene>
<dbReference type="EMBL" id="NSDI01000001">
    <property type="protein sequence ID" value="RIY38221.1"/>
    <property type="molecule type" value="Genomic_DNA"/>
</dbReference>
<dbReference type="InterPro" id="IPR025905">
    <property type="entry name" value="NVEALA"/>
</dbReference>
<organism evidence="1 2">
    <name type="scientific">Capnocytophaga canis</name>
    <dbReference type="NCBI Taxonomy" id="1848903"/>
    <lineage>
        <taxon>Bacteria</taxon>
        <taxon>Pseudomonadati</taxon>
        <taxon>Bacteroidota</taxon>
        <taxon>Flavobacteriia</taxon>
        <taxon>Flavobacteriales</taxon>
        <taxon>Flavobacteriaceae</taxon>
        <taxon>Capnocytophaga</taxon>
    </lineage>
</organism>
<reference evidence="1 2" key="1">
    <citation type="submission" date="2017-08" db="EMBL/GenBank/DDBJ databases">
        <title>Capnocytophaga canis 17-158 assembly.</title>
        <authorList>
            <person name="Gulvik C.A."/>
        </authorList>
    </citation>
    <scope>NUCLEOTIDE SEQUENCE [LARGE SCALE GENOMIC DNA]</scope>
    <source>
        <strain evidence="1 2">17-158</strain>
    </source>
</reference>
<proteinExistence type="predicted"/>
<dbReference type="Pfam" id="PF14055">
    <property type="entry name" value="NVEALA"/>
    <property type="match status" value="1"/>
</dbReference>
<evidence type="ECO:0000313" key="2">
    <source>
        <dbReference type="Proteomes" id="UP000265497"/>
    </source>
</evidence>
<sequence length="115" mass="12505">MERILKKITKQIYIFFVLFRFVVYFCLNKFLKGVIAISVVALVAGYGISRGVNNSNAALSDLTLANLEALADEEGCGGLAKFSDPIWYVTVEIGGDVAFPKMTCTTGGCYKCSSK</sequence>